<evidence type="ECO:0000313" key="3">
    <source>
        <dbReference type="Proteomes" id="UP000640786"/>
    </source>
</evidence>
<feature type="domain" description="Integron-associated effector binding protein" evidence="1">
    <location>
        <begin position="18"/>
        <end position="151"/>
    </location>
</feature>
<dbReference type="Pfam" id="PF14526">
    <property type="entry name" value="Cass2"/>
    <property type="match status" value="1"/>
</dbReference>
<evidence type="ECO:0000259" key="1">
    <source>
        <dbReference type="Pfam" id="PF14526"/>
    </source>
</evidence>
<organism evidence="2 3">
    <name type="scientific">Psychrobacillus faecigallinarum</name>
    <dbReference type="NCBI Taxonomy" id="2762235"/>
    <lineage>
        <taxon>Bacteria</taxon>
        <taxon>Bacillati</taxon>
        <taxon>Bacillota</taxon>
        <taxon>Bacilli</taxon>
        <taxon>Bacillales</taxon>
        <taxon>Bacillaceae</taxon>
        <taxon>Psychrobacillus</taxon>
    </lineage>
</organism>
<dbReference type="EMBL" id="JACSQO010000008">
    <property type="protein sequence ID" value="MBD7945464.1"/>
    <property type="molecule type" value="Genomic_DNA"/>
</dbReference>
<reference evidence="2 3" key="1">
    <citation type="submission" date="2020-08" db="EMBL/GenBank/DDBJ databases">
        <title>A Genomic Blueprint of the Chicken Gut Microbiome.</title>
        <authorList>
            <person name="Gilroy R."/>
            <person name="Ravi A."/>
            <person name="Getino M."/>
            <person name="Pursley I."/>
            <person name="Horton D.L."/>
            <person name="Alikhan N.-F."/>
            <person name="Baker D."/>
            <person name="Gharbi K."/>
            <person name="Hall N."/>
            <person name="Watson M."/>
            <person name="Adriaenssens E.M."/>
            <person name="Foster-Nyarko E."/>
            <person name="Jarju S."/>
            <person name="Secka A."/>
            <person name="Antonio M."/>
            <person name="Oren A."/>
            <person name="Chaudhuri R."/>
            <person name="La Ragione R.M."/>
            <person name="Hildebrand F."/>
            <person name="Pallen M.J."/>
        </authorList>
    </citation>
    <scope>NUCLEOTIDE SEQUENCE [LARGE SCALE GENOMIC DNA]</scope>
    <source>
        <strain evidence="2 3">Sa2BUA9</strain>
    </source>
</reference>
<gene>
    <name evidence="2" type="ORF">H9650_15155</name>
</gene>
<sequence>MEQNTIDMEALWTIRTEQFKKIFLIGLQKQLPQSYEEEQELFARVEARKNEIMEQTLTSNTFMVIHDNGSKMTVGLMVNKIEEVPEGMVSLSLSAEEYVVFRFEEKHICSFWRYFSSQDNQKKYDLDIGKARLETFNDSLQPKGMTEIYFPKVSRSL</sequence>
<dbReference type="Gene3D" id="3.20.80.10">
    <property type="entry name" value="Regulatory factor, effector binding domain"/>
    <property type="match status" value="1"/>
</dbReference>
<name>A0ABR8RCK1_9BACI</name>
<proteinExistence type="predicted"/>
<comment type="caution">
    <text evidence="2">The sequence shown here is derived from an EMBL/GenBank/DDBJ whole genome shotgun (WGS) entry which is preliminary data.</text>
</comment>
<dbReference type="InterPro" id="IPR011256">
    <property type="entry name" value="Reg_factor_effector_dom_sf"/>
</dbReference>
<accession>A0ABR8RCK1</accession>
<dbReference type="InterPro" id="IPR029441">
    <property type="entry name" value="Cass2"/>
</dbReference>
<dbReference type="RefSeq" id="WP_144541132.1">
    <property type="nucleotide sequence ID" value="NZ_JACSQO010000008.1"/>
</dbReference>
<dbReference type="Proteomes" id="UP000640786">
    <property type="component" value="Unassembled WGS sequence"/>
</dbReference>
<protein>
    <submittedName>
        <fullName evidence="2">GyrI-like domain-containing protein</fullName>
    </submittedName>
</protein>
<evidence type="ECO:0000313" key="2">
    <source>
        <dbReference type="EMBL" id="MBD7945464.1"/>
    </source>
</evidence>
<keyword evidence="3" id="KW-1185">Reference proteome</keyword>